<dbReference type="EMBL" id="CAKOGP040000427">
    <property type="protein sequence ID" value="CAJ1934969.1"/>
    <property type="molecule type" value="Genomic_DNA"/>
</dbReference>
<feature type="region of interest" description="Disordered" evidence="1">
    <location>
        <begin position="355"/>
        <end position="475"/>
    </location>
</feature>
<gene>
    <name evidence="2" type="ORF">CYCCA115_LOCUS4306</name>
</gene>
<name>A0AAD2FJ39_9STRA</name>
<evidence type="ECO:0000313" key="2">
    <source>
        <dbReference type="EMBL" id="CAJ1934969.1"/>
    </source>
</evidence>
<organism evidence="2 3">
    <name type="scientific">Cylindrotheca closterium</name>
    <dbReference type="NCBI Taxonomy" id="2856"/>
    <lineage>
        <taxon>Eukaryota</taxon>
        <taxon>Sar</taxon>
        <taxon>Stramenopiles</taxon>
        <taxon>Ochrophyta</taxon>
        <taxon>Bacillariophyta</taxon>
        <taxon>Bacillariophyceae</taxon>
        <taxon>Bacillariophycidae</taxon>
        <taxon>Bacillariales</taxon>
        <taxon>Bacillariaceae</taxon>
        <taxon>Cylindrotheca</taxon>
    </lineage>
</organism>
<protein>
    <submittedName>
        <fullName evidence="2">Uncharacterized protein</fullName>
    </submittedName>
</protein>
<keyword evidence="3" id="KW-1185">Reference proteome</keyword>
<dbReference type="AlphaFoldDB" id="A0AAD2FJ39"/>
<evidence type="ECO:0000256" key="1">
    <source>
        <dbReference type="SAM" id="MobiDB-lite"/>
    </source>
</evidence>
<proteinExistence type="predicted"/>
<accession>A0AAD2FJ39</accession>
<evidence type="ECO:0000313" key="3">
    <source>
        <dbReference type="Proteomes" id="UP001295423"/>
    </source>
</evidence>
<reference evidence="2" key="1">
    <citation type="submission" date="2023-08" db="EMBL/GenBank/DDBJ databases">
        <authorList>
            <person name="Audoor S."/>
            <person name="Bilcke G."/>
        </authorList>
    </citation>
    <scope>NUCLEOTIDE SEQUENCE</scope>
</reference>
<sequence length="475" mass="53362">MAEPAILRQLFVRIGLTQAVADTIVDDHNINSTATLTKTKPDTVSKLVKTLRHPGGGGNGHAIPFQVQQDITDVAWLLKHRVRISRDPAIPTIGLPVLTDELEIYRDHEEQWTEPSSLDIKITRNDWNKTFCTIEESLTNFKGVHGCPLSYTIRVATAIPADPDPSTDYASIEDEIIARSPIVNAQGDFVATFRTDNTTLWKLLSALFKDTVDWTDTKHCARTKDGRTAFLDLKPAQLGAQYTNNVSAEIERRWLALSYAGPKRNWKFDDYARNHKECFLLLAELDDYQEPDERTRVRKLIDQIVTRELDTAINMIIASPTMGTSFDESAAHIKGFIGNREDTLVLGKRSRDGRHIASVATRHRPPKEWHAMPKDERNAIMEERKRKKRKPDNGNKKDKIAPKDSGAGKKTDKKNGRTTFKELKRRIAELESKESARTQDGNDNDDRTGGNTSGHAANGNRTNPALNRGQPGDND</sequence>
<dbReference type="Proteomes" id="UP001295423">
    <property type="component" value="Unassembled WGS sequence"/>
</dbReference>
<feature type="compositionally biased region" description="Polar residues" evidence="1">
    <location>
        <begin position="453"/>
        <end position="465"/>
    </location>
</feature>
<comment type="caution">
    <text evidence="2">The sequence shown here is derived from an EMBL/GenBank/DDBJ whole genome shotgun (WGS) entry which is preliminary data.</text>
</comment>
<feature type="compositionally biased region" description="Basic and acidic residues" evidence="1">
    <location>
        <begin position="391"/>
        <end position="437"/>
    </location>
</feature>
<feature type="compositionally biased region" description="Basic and acidic residues" evidence="1">
    <location>
        <begin position="366"/>
        <end position="384"/>
    </location>
</feature>